<dbReference type="InterPro" id="IPR058982">
    <property type="entry name" value="Beta-barrel_AprE"/>
</dbReference>
<evidence type="ECO:0000256" key="4">
    <source>
        <dbReference type="ARBA" id="ARBA00022475"/>
    </source>
</evidence>
<keyword evidence="3 9" id="KW-0813">Transport</keyword>
<dbReference type="RefSeq" id="WP_377068215.1">
    <property type="nucleotide sequence ID" value="NZ_JBHMEC010000009.1"/>
</dbReference>
<protein>
    <recommendedName>
        <fullName evidence="9">Membrane fusion protein (MFP) family protein</fullName>
    </recommendedName>
</protein>
<gene>
    <name evidence="13" type="ORF">ACFFU4_06360</name>
</gene>
<keyword evidence="4 9" id="KW-1003">Cell membrane</keyword>
<dbReference type="InterPro" id="IPR010129">
    <property type="entry name" value="T1SS_HlyD"/>
</dbReference>
<dbReference type="PANTHER" id="PTHR30386">
    <property type="entry name" value="MEMBRANE FUSION SUBUNIT OF EMRAB-TOLC MULTIDRUG EFFLUX PUMP"/>
    <property type="match status" value="1"/>
</dbReference>
<comment type="similarity">
    <text evidence="2 9">Belongs to the membrane fusion protein (MFP) (TC 8.A.1) family.</text>
</comment>
<dbReference type="InterPro" id="IPR058781">
    <property type="entry name" value="HH_AprE-like"/>
</dbReference>
<dbReference type="PRINTS" id="PR01490">
    <property type="entry name" value="RTXTOXIND"/>
</dbReference>
<evidence type="ECO:0000256" key="2">
    <source>
        <dbReference type="ARBA" id="ARBA00009477"/>
    </source>
</evidence>
<evidence type="ECO:0000256" key="1">
    <source>
        <dbReference type="ARBA" id="ARBA00004377"/>
    </source>
</evidence>
<name>A0ABV5HY87_9RHOB</name>
<comment type="subcellular location">
    <subcellularLocation>
        <location evidence="1 9">Cell inner membrane</location>
        <topology evidence="1 9">Single-pass membrane protein</topology>
    </subcellularLocation>
</comment>
<evidence type="ECO:0000256" key="7">
    <source>
        <dbReference type="ARBA" id="ARBA00022989"/>
    </source>
</evidence>
<keyword evidence="7 9" id="KW-1133">Transmembrane helix</keyword>
<comment type="caution">
    <text evidence="13">The sequence shown here is derived from an EMBL/GenBank/DDBJ whole genome shotgun (WGS) entry which is preliminary data.</text>
</comment>
<evidence type="ECO:0000313" key="14">
    <source>
        <dbReference type="Proteomes" id="UP001589670"/>
    </source>
</evidence>
<evidence type="ECO:0000259" key="12">
    <source>
        <dbReference type="Pfam" id="PF26002"/>
    </source>
</evidence>
<proteinExistence type="inferred from homology"/>
<keyword evidence="6 9" id="KW-0812">Transmembrane</keyword>
<dbReference type="Gene3D" id="2.40.50.100">
    <property type="match status" value="1"/>
</dbReference>
<evidence type="ECO:0000256" key="5">
    <source>
        <dbReference type="ARBA" id="ARBA00022519"/>
    </source>
</evidence>
<dbReference type="EMBL" id="JBHMEC010000009">
    <property type="protein sequence ID" value="MFB9149374.1"/>
    <property type="molecule type" value="Genomic_DNA"/>
</dbReference>
<dbReference type="Pfam" id="PF26002">
    <property type="entry name" value="Beta-barrel_AprE"/>
    <property type="match status" value="1"/>
</dbReference>
<reference evidence="13 14" key="1">
    <citation type="submission" date="2024-09" db="EMBL/GenBank/DDBJ databases">
        <authorList>
            <person name="Sun Q."/>
            <person name="Mori K."/>
        </authorList>
    </citation>
    <scope>NUCLEOTIDE SEQUENCE [LARGE SCALE GENOMIC DNA]</scope>
    <source>
        <strain evidence="13 14">CECT 9424</strain>
    </source>
</reference>
<dbReference type="NCBIfam" id="TIGR01843">
    <property type="entry name" value="type_I_hlyD"/>
    <property type="match status" value="1"/>
</dbReference>
<evidence type="ECO:0000256" key="9">
    <source>
        <dbReference type="RuleBase" id="RU365093"/>
    </source>
</evidence>
<evidence type="ECO:0000313" key="13">
    <source>
        <dbReference type="EMBL" id="MFB9149374.1"/>
    </source>
</evidence>
<evidence type="ECO:0000256" key="8">
    <source>
        <dbReference type="ARBA" id="ARBA00023136"/>
    </source>
</evidence>
<feature type="transmembrane region" description="Helical" evidence="9">
    <location>
        <begin position="27"/>
        <end position="46"/>
    </location>
</feature>
<evidence type="ECO:0000256" key="6">
    <source>
        <dbReference type="ARBA" id="ARBA00022692"/>
    </source>
</evidence>
<evidence type="ECO:0000256" key="3">
    <source>
        <dbReference type="ARBA" id="ARBA00022448"/>
    </source>
</evidence>
<dbReference type="Proteomes" id="UP001589670">
    <property type="component" value="Unassembled WGS sequence"/>
</dbReference>
<dbReference type="Gene3D" id="2.40.30.170">
    <property type="match status" value="1"/>
</dbReference>
<keyword evidence="14" id="KW-1185">Reference proteome</keyword>
<keyword evidence="8 9" id="KW-0472">Membrane</keyword>
<dbReference type="Pfam" id="PF25994">
    <property type="entry name" value="HH_AprE"/>
    <property type="match status" value="1"/>
</dbReference>
<sequence>MFGPRTEEDFVNDATADRPRGRGRGPWLLLLLIAGGIAAFVAWAALYRIEEVTRGTGRVVPTSQIQVVQSLEGGIVAEIGVREGDVVRKGDVLMRIDDTSAGAERGELREREAALIAEAARAGAEAQGGETLEFPDGLADRAPGATAAEREVFLSRRAQLESELSVLRNKLSQRQSGLRELEATVTKLETQIAPLTEEIELTGGLVESGAVPRIELLRLQSRMAELEGELAVSRARLPGLSAAIDEAESQIRAARTGYVLTARERLARINGDLAVLREALRAATEKVSRTSLRAPVNGTVNTVHVTTIGAVVQPGAPLVELVPRDDQLLIEARIRPGDVAFIRPGDAASVKITAYDYLVYGALDGTVQRIGADTVEDSEGTEFFRVMVRTRESALEADDGTPLPISPGMVAQVDILTGRKTVLDYLSRPLRRAQSEALRER</sequence>
<feature type="domain" description="AprE-like long alpha-helical hairpin" evidence="11">
    <location>
        <begin position="102"/>
        <end position="285"/>
    </location>
</feature>
<evidence type="ECO:0000259" key="11">
    <source>
        <dbReference type="Pfam" id="PF25994"/>
    </source>
</evidence>
<dbReference type="Gene3D" id="1.10.287.1490">
    <property type="match status" value="1"/>
</dbReference>
<evidence type="ECO:0000256" key="10">
    <source>
        <dbReference type="SAM" id="Coils"/>
    </source>
</evidence>
<feature type="domain" description="AprE-like beta-barrel" evidence="12">
    <location>
        <begin position="328"/>
        <end position="418"/>
    </location>
</feature>
<dbReference type="PANTHER" id="PTHR30386:SF26">
    <property type="entry name" value="TRANSPORT PROTEIN COMB"/>
    <property type="match status" value="1"/>
</dbReference>
<organism evidence="13 14">
    <name type="scientific">Roseovarius ramblicola</name>
    <dbReference type="NCBI Taxonomy" id="2022336"/>
    <lineage>
        <taxon>Bacteria</taxon>
        <taxon>Pseudomonadati</taxon>
        <taxon>Pseudomonadota</taxon>
        <taxon>Alphaproteobacteria</taxon>
        <taxon>Rhodobacterales</taxon>
        <taxon>Roseobacteraceae</taxon>
        <taxon>Roseovarius</taxon>
    </lineage>
</organism>
<keyword evidence="5 9" id="KW-0997">Cell inner membrane</keyword>
<feature type="coiled-coil region" evidence="10">
    <location>
        <begin position="178"/>
        <end position="236"/>
    </location>
</feature>
<dbReference type="InterPro" id="IPR050739">
    <property type="entry name" value="MFP"/>
</dbReference>
<accession>A0ABV5HY87</accession>
<keyword evidence="10" id="KW-0175">Coiled coil</keyword>